<gene>
    <name evidence="3" type="ORF">JF50_25835</name>
</gene>
<dbReference type="InterPro" id="IPR051199">
    <property type="entry name" value="LPS_LOS_Heptosyltrfase"/>
</dbReference>
<dbReference type="OrthoDB" id="9797795at2"/>
<evidence type="ECO:0000313" key="4">
    <source>
        <dbReference type="Proteomes" id="UP000031327"/>
    </source>
</evidence>
<reference evidence="3 4" key="1">
    <citation type="submission" date="2014-12" db="EMBL/GenBank/DDBJ databases">
        <title>Draft Genome Sequence of Pseudoalteromonas luteoviolacea HI1.</title>
        <authorList>
            <person name="Asahina A.Y."/>
            <person name="Hadfield M.G."/>
        </authorList>
    </citation>
    <scope>NUCLEOTIDE SEQUENCE [LARGE SCALE GENOMIC DNA]</scope>
    <source>
        <strain evidence="3 4">HI1</strain>
    </source>
</reference>
<dbReference type="GO" id="GO:0005829">
    <property type="term" value="C:cytosol"/>
    <property type="evidence" value="ECO:0007669"/>
    <property type="project" value="TreeGrafter"/>
</dbReference>
<dbReference type="Gene3D" id="3.40.50.2000">
    <property type="entry name" value="Glycogen Phosphorylase B"/>
    <property type="match status" value="2"/>
</dbReference>
<dbReference type="SUPFAM" id="SSF53756">
    <property type="entry name" value="UDP-Glycosyltransferase/glycogen phosphorylase"/>
    <property type="match status" value="1"/>
</dbReference>
<dbReference type="PANTHER" id="PTHR30160:SF7">
    <property type="entry name" value="ADP-HEPTOSE--LPS HEPTOSYLTRANSFERASE 2"/>
    <property type="match status" value="1"/>
</dbReference>
<proteinExistence type="predicted"/>
<dbReference type="GO" id="GO:0008713">
    <property type="term" value="F:ADP-heptose-lipopolysaccharide heptosyltransferase activity"/>
    <property type="evidence" value="ECO:0007669"/>
    <property type="project" value="TreeGrafter"/>
</dbReference>
<evidence type="ECO:0000256" key="2">
    <source>
        <dbReference type="ARBA" id="ARBA00022679"/>
    </source>
</evidence>
<dbReference type="GO" id="GO:0009244">
    <property type="term" value="P:lipopolysaccharide core region biosynthetic process"/>
    <property type="evidence" value="ECO:0007669"/>
    <property type="project" value="TreeGrafter"/>
</dbReference>
<dbReference type="AlphaFoldDB" id="A0A0C1QJE7"/>
<sequence length="334" mass="36846">MGSKVIVSGQVNGAILAVLPKFIGDAINTLPALELLKTLYPKKRIYVLGRPFMASLFSRAEQYGVEFMADKRHCHDEPHTILKMAGLLKKHNISVAVLFRGSLRDALLLKLASIKTVIGYAQNARSPLLSHALKLNPCEHYIYRYCQLVNEPHGKPFETFSKPALTPKALQQPLKGKLKIALYLGGAIKGHRCYPHDLSLALLKRLSAHQDIHLYLLGDDAERDEMEVLTQETGQQSNSVTNLAGRMTLDILVDTIGDMDAMISIDSGPMHIAAACNTPCVAIIGQGTSPWSIVAPKQQNLIALHHQSMSLFESQMIRDISPEAINKALFELIK</sequence>
<dbReference type="RefSeq" id="WP_039612101.1">
    <property type="nucleotide sequence ID" value="NZ_JWIC01000010.1"/>
</dbReference>
<protein>
    <recommendedName>
        <fullName evidence="5">Glycosyltransferase family 9 protein</fullName>
    </recommendedName>
</protein>
<evidence type="ECO:0008006" key="5">
    <source>
        <dbReference type="Google" id="ProtNLM"/>
    </source>
</evidence>
<keyword evidence="2" id="KW-0808">Transferase</keyword>
<organism evidence="3 4">
    <name type="scientific">Pseudoalteromonas luteoviolacea</name>
    <dbReference type="NCBI Taxonomy" id="43657"/>
    <lineage>
        <taxon>Bacteria</taxon>
        <taxon>Pseudomonadati</taxon>
        <taxon>Pseudomonadota</taxon>
        <taxon>Gammaproteobacteria</taxon>
        <taxon>Alteromonadales</taxon>
        <taxon>Pseudoalteromonadaceae</taxon>
        <taxon>Pseudoalteromonas</taxon>
    </lineage>
</organism>
<dbReference type="Proteomes" id="UP000031327">
    <property type="component" value="Unassembled WGS sequence"/>
</dbReference>
<dbReference type="PANTHER" id="PTHR30160">
    <property type="entry name" value="TETRAACYLDISACCHARIDE 4'-KINASE-RELATED"/>
    <property type="match status" value="1"/>
</dbReference>
<evidence type="ECO:0000313" key="3">
    <source>
        <dbReference type="EMBL" id="KID55212.1"/>
    </source>
</evidence>
<dbReference type="Pfam" id="PF01075">
    <property type="entry name" value="Glyco_transf_9"/>
    <property type="match status" value="1"/>
</dbReference>
<evidence type="ECO:0000256" key="1">
    <source>
        <dbReference type="ARBA" id="ARBA00022676"/>
    </source>
</evidence>
<keyword evidence="1" id="KW-0328">Glycosyltransferase</keyword>
<dbReference type="InterPro" id="IPR002201">
    <property type="entry name" value="Glyco_trans_9"/>
</dbReference>
<dbReference type="EMBL" id="JWIC01000010">
    <property type="protein sequence ID" value="KID55212.1"/>
    <property type="molecule type" value="Genomic_DNA"/>
</dbReference>
<accession>A0A0C1QJE7</accession>
<dbReference type="CDD" id="cd03789">
    <property type="entry name" value="GT9_LPS_heptosyltransferase"/>
    <property type="match status" value="1"/>
</dbReference>
<comment type="caution">
    <text evidence="3">The sequence shown here is derived from an EMBL/GenBank/DDBJ whole genome shotgun (WGS) entry which is preliminary data.</text>
</comment>
<name>A0A0C1QJE7_9GAMM</name>